<protein>
    <submittedName>
        <fullName evidence="3">Tyrosine-type recombinase/integrase</fullName>
    </submittedName>
</protein>
<dbReference type="InterPro" id="IPR050090">
    <property type="entry name" value="Tyrosine_recombinase_XerCD"/>
</dbReference>
<keyword evidence="3" id="KW-0614">Plasmid</keyword>
<sequence>MSKTVQPIRDRGKIEEMREHLKLKSYRDYFLFEMGINVGLRIGDLVKLKVSDVYRKKAIIFKDEKSEKNKRVPLSLHIREVIEEYVDRTKLDDNDWLFASRKRTGKNNGHITRVQAYRILNKAAKELDLDEIGTHSLRKTFGYHYYQNYKDVAMLQELFGHSAPSITLRYIGINDEMIEKSLENFSI</sequence>
<accession>A0ABY8J4U3</accession>
<geneLocation type="plasmid" evidence="3 4">
    <name>unnamed</name>
</geneLocation>
<dbReference type="PANTHER" id="PTHR30349">
    <property type="entry name" value="PHAGE INTEGRASE-RELATED"/>
    <property type="match status" value="1"/>
</dbReference>
<dbReference type="PANTHER" id="PTHR30349:SF82">
    <property type="entry name" value="INTEGRASE_RECOMBINASE YOEC-RELATED"/>
    <property type="match status" value="1"/>
</dbReference>
<dbReference type="Pfam" id="PF00589">
    <property type="entry name" value="Phage_integrase"/>
    <property type="match status" value="1"/>
</dbReference>
<dbReference type="InterPro" id="IPR011010">
    <property type="entry name" value="DNA_brk_join_enz"/>
</dbReference>
<name>A0ABY8J4U3_9BACI</name>
<dbReference type="Gene3D" id="1.10.443.10">
    <property type="entry name" value="Intergrase catalytic core"/>
    <property type="match status" value="1"/>
</dbReference>
<dbReference type="RefSeq" id="WP_283079028.1">
    <property type="nucleotide sequence ID" value="NZ_CP121672.1"/>
</dbReference>
<dbReference type="PROSITE" id="PS51898">
    <property type="entry name" value="TYR_RECOMBINASE"/>
    <property type="match status" value="1"/>
</dbReference>
<evidence type="ECO:0000313" key="4">
    <source>
        <dbReference type="Proteomes" id="UP001221597"/>
    </source>
</evidence>
<dbReference type="SUPFAM" id="SSF56349">
    <property type="entry name" value="DNA breaking-rejoining enzymes"/>
    <property type="match status" value="1"/>
</dbReference>
<gene>
    <name evidence="3" type="ORF">P9989_21535</name>
</gene>
<dbReference type="InterPro" id="IPR013762">
    <property type="entry name" value="Integrase-like_cat_sf"/>
</dbReference>
<evidence type="ECO:0000259" key="2">
    <source>
        <dbReference type="PROSITE" id="PS51898"/>
    </source>
</evidence>
<feature type="domain" description="Tyr recombinase" evidence="2">
    <location>
        <begin position="3"/>
        <end position="183"/>
    </location>
</feature>
<keyword evidence="1" id="KW-0233">DNA recombination</keyword>
<keyword evidence="4" id="KW-1185">Reference proteome</keyword>
<reference evidence="3 4" key="1">
    <citation type="submission" date="2023-04" db="EMBL/GenBank/DDBJ databases">
        <title>Genome sequence of Halobacillus naozhouensis KACC 21980.</title>
        <authorList>
            <person name="Kim S."/>
            <person name="Heo J."/>
            <person name="Kwon S.-W."/>
        </authorList>
    </citation>
    <scope>NUCLEOTIDE SEQUENCE [LARGE SCALE GENOMIC DNA]</scope>
    <source>
        <strain evidence="3 4">KCTC 13234</strain>
        <plasmid evidence="3 4">unnamed</plasmid>
    </source>
</reference>
<dbReference type="InterPro" id="IPR002104">
    <property type="entry name" value="Integrase_catalytic"/>
</dbReference>
<dbReference type="EMBL" id="CP121672">
    <property type="protein sequence ID" value="WFT77092.1"/>
    <property type="molecule type" value="Genomic_DNA"/>
</dbReference>
<dbReference type="Proteomes" id="UP001221597">
    <property type="component" value="Plasmid unnamed"/>
</dbReference>
<evidence type="ECO:0000256" key="1">
    <source>
        <dbReference type="ARBA" id="ARBA00023172"/>
    </source>
</evidence>
<proteinExistence type="predicted"/>
<organism evidence="3 4">
    <name type="scientific">Halobacillus naozhouensis</name>
    <dbReference type="NCBI Taxonomy" id="554880"/>
    <lineage>
        <taxon>Bacteria</taxon>
        <taxon>Bacillati</taxon>
        <taxon>Bacillota</taxon>
        <taxon>Bacilli</taxon>
        <taxon>Bacillales</taxon>
        <taxon>Bacillaceae</taxon>
        <taxon>Halobacillus</taxon>
    </lineage>
</organism>
<evidence type="ECO:0000313" key="3">
    <source>
        <dbReference type="EMBL" id="WFT77092.1"/>
    </source>
</evidence>